<evidence type="ECO:0000256" key="2">
    <source>
        <dbReference type="ARBA" id="ARBA00022801"/>
    </source>
</evidence>
<evidence type="ECO:0000256" key="4">
    <source>
        <dbReference type="ARBA" id="ARBA00023098"/>
    </source>
</evidence>
<proteinExistence type="evidence at transcript level"/>
<evidence type="ECO:0000256" key="6">
    <source>
        <dbReference type="PIRSR" id="PIRSR018169-1"/>
    </source>
</evidence>
<evidence type="ECO:0000256" key="3">
    <source>
        <dbReference type="ARBA" id="ARBA00022963"/>
    </source>
</evidence>
<accession>F1L6C8</accession>
<dbReference type="InterPro" id="IPR029058">
    <property type="entry name" value="AB_hydrolase_fold"/>
</dbReference>
<evidence type="ECO:0000256" key="5">
    <source>
        <dbReference type="PIRNR" id="PIRNR018169"/>
    </source>
</evidence>
<dbReference type="Gene3D" id="3.40.50.1820">
    <property type="entry name" value="alpha/beta hydrolase"/>
    <property type="match status" value="1"/>
</dbReference>
<dbReference type="PIRSF" id="PIRSF018169">
    <property type="entry name" value="PAF_acetylhydrolase"/>
    <property type="match status" value="1"/>
</dbReference>
<dbReference type="GO" id="GO:0016042">
    <property type="term" value="P:lipid catabolic process"/>
    <property type="evidence" value="ECO:0007669"/>
    <property type="project" value="UniProtKB-KW"/>
</dbReference>
<dbReference type="PANTHER" id="PTHR10272:SF0">
    <property type="entry name" value="PLATELET-ACTIVATING FACTOR ACETYLHYDROLASE"/>
    <property type="match status" value="1"/>
</dbReference>
<keyword evidence="3 5" id="KW-0442">Lipid degradation</keyword>
<feature type="active site" description="Charge relay system" evidence="6">
    <location>
        <position position="293"/>
    </location>
</feature>
<name>F1L6C8_ASCSU</name>
<dbReference type="InterPro" id="IPR016715">
    <property type="entry name" value="PAF_acetylhydro_eukaryote"/>
</dbReference>
<reference evidence="7" key="1">
    <citation type="journal article" date="2011" name="Genome Res.">
        <title>Deep small RNA sequencing from the nematode Ascaris reveals conservation, functional diversification, and novel developmental profiles.</title>
        <authorList>
            <person name="Wang J."/>
            <person name="Czech B."/>
            <person name="Crunk A."/>
            <person name="Wallace A."/>
            <person name="Mitreva M."/>
            <person name="Hannon G.J."/>
            <person name="Davis R.E."/>
        </authorList>
    </citation>
    <scope>NUCLEOTIDE SEQUENCE</scope>
</reference>
<dbReference type="PANTHER" id="PTHR10272">
    <property type="entry name" value="PLATELET-ACTIVATING FACTOR ACETYLHYDROLASE"/>
    <property type="match status" value="1"/>
</dbReference>
<dbReference type="AlphaFoldDB" id="F1L6C8"/>
<comment type="catalytic activity">
    <reaction evidence="5">
        <text>a 1-O-alkyl-2-acetyl-sn-glycero-3-phosphocholine + H2O = a 1-O-alkyl-sn-glycero-3-phosphocholine + acetate + H(+)</text>
        <dbReference type="Rhea" id="RHEA:17777"/>
        <dbReference type="ChEBI" id="CHEBI:15377"/>
        <dbReference type="ChEBI" id="CHEBI:15378"/>
        <dbReference type="ChEBI" id="CHEBI:30089"/>
        <dbReference type="ChEBI" id="CHEBI:30909"/>
        <dbReference type="ChEBI" id="CHEBI:36707"/>
        <dbReference type="EC" id="3.1.1.47"/>
    </reaction>
</comment>
<keyword evidence="4 5" id="KW-0443">Lipid metabolism</keyword>
<feature type="active site" description="Charge relay system" evidence="6">
    <location>
        <position position="348"/>
    </location>
</feature>
<keyword evidence="2 5" id="KW-0378">Hydrolase</keyword>
<feature type="active site" description="Nucleophile" evidence="6">
    <location>
        <position position="270"/>
    </location>
</feature>
<dbReference type="EC" id="3.1.1.47" evidence="1 5"/>
<dbReference type="EMBL" id="JI172285">
    <property type="protein sequence ID" value="ADY45682.1"/>
    <property type="molecule type" value="mRNA"/>
</dbReference>
<sequence>MVAGFNYPSLRMGIGGSSLNGARSTLPLVGFGRYEVGCVDVMVADGEEGDAGILARIFYPAESGTSSKSQSDNYERPVWLPRREYLDGIALYRNTTPRKIHFIFDWLVGEKRINVGWQRDVYARSQDTSSFPVVLFSHGLSACRHFYSIFCASLASYGFVVAAIEHRDHSACWTFKLEVDPKSGNATERHINLRKLAPMENEFRIRNQQLHKRVTECVKLLHVLEEINMGQCAPAAKKQMGCKIILGQSFDWTQFKGRLDISRTSIAGHSFGGATAIAASAFSTDFTSAVVLDGWMLPVERELYPRAQQPTLFLNASLFQWSSNVRNMLKIGSNDTDKLLVTFNEAAHQSFTDFSLLSPGFFGRKLGLQGAVDPLRCMEAAVELTVQFLRRYSLGHEVDLTPTLERYQDFAFEGTNLDLDESSTIAA</sequence>
<dbReference type="SUPFAM" id="SSF53474">
    <property type="entry name" value="alpha/beta-Hydrolases"/>
    <property type="match status" value="1"/>
</dbReference>
<organism evidence="7">
    <name type="scientific">Ascaris suum</name>
    <name type="common">Pig roundworm</name>
    <name type="synonym">Ascaris lumbricoides</name>
    <dbReference type="NCBI Taxonomy" id="6253"/>
    <lineage>
        <taxon>Eukaryota</taxon>
        <taxon>Metazoa</taxon>
        <taxon>Ecdysozoa</taxon>
        <taxon>Nematoda</taxon>
        <taxon>Chromadorea</taxon>
        <taxon>Rhabditida</taxon>
        <taxon>Spirurina</taxon>
        <taxon>Ascaridomorpha</taxon>
        <taxon>Ascaridoidea</taxon>
        <taxon>Ascarididae</taxon>
        <taxon>Ascaris</taxon>
    </lineage>
</organism>
<protein>
    <recommendedName>
        <fullName evidence="1 5">1-alkyl-2-acetylglycerophosphocholine esterase</fullName>
        <ecNumber evidence="1 5">3.1.1.47</ecNumber>
    </recommendedName>
</protein>
<evidence type="ECO:0000313" key="7">
    <source>
        <dbReference type="EMBL" id="ADY45682.1"/>
    </source>
</evidence>
<dbReference type="Pfam" id="PF03403">
    <property type="entry name" value="PAF-AH_p_II"/>
    <property type="match status" value="1"/>
</dbReference>
<dbReference type="GO" id="GO:0003847">
    <property type="term" value="F:1-alkyl-2-acetylglycerophosphocholine esterase activity"/>
    <property type="evidence" value="ECO:0007669"/>
    <property type="project" value="UniProtKB-UniRule"/>
</dbReference>
<evidence type="ECO:0000256" key="1">
    <source>
        <dbReference type="ARBA" id="ARBA00013201"/>
    </source>
</evidence>